<proteinExistence type="predicted"/>
<feature type="non-terminal residue" evidence="1">
    <location>
        <position position="1"/>
    </location>
</feature>
<dbReference type="EMBL" id="UINC01199118">
    <property type="protein sequence ID" value="SVE17393.1"/>
    <property type="molecule type" value="Genomic_DNA"/>
</dbReference>
<evidence type="ECO:0000313" key="1">
    <source>
        <dbReference type="EMBL" id="SVE17393.1"/>
    </source>
</evidence>
<protein>
    <submittedName>
        <fullName evidence="1">Uncharacterized protein</fullName>
    </submittedName>
</protein>
<dbReference type="Gene3D" id="2.30.30.100">
    <property type="match status" value="1"/>
</dbReference>
<accession>A0A383BC50</accession>
<name>A0A383BC50_9ZZZZ</name>
<organism evidence="1">
    <name type="scientific">marine metagenome</name>
    <dbReference type="NCBI Taxonomy" id="408172"/>
    <lineage>
        <taxon>unclassified sequences</taxon>
        <taxon>metagenomes</taxon>
        <taxon>ecological metagenomes</taxon>
    </lineage>
</organism>
<gene>
    <name evidence="1" type="ORF">METZ01_LOCUS470247</name>
</gene>
<sequence>VSGDEIVTKIGNITEDSYAFEKPVTLSITQQGMGLIPFMMTADVDKAFLISKDKVITMIEPQEAIRAEYVKATTGLITPPGMS</sequence>
<reference evidence="1" key="1">
    <citation type="submission" date="2018-05" db="EMBL/GenBank/DDBJ databases">
        <authorList>
            <person name="Lanie J.A."/>
            <person name="Ng W.-L."/>
            <person name="Kazmierczak K.M."/>
            <person name="Andrzejewski T.M."/>
            <person name="Davidsen T.M."/>
            <person name="Wayne K.J."/>
            <person name="Tettelin H."/>
            <person name="Glass J.I."/>
            <person name="Rusch D."/>
            <person name="Podicherti R."/>
            <person name="Tsui H.-C.T."/>
            <person name="Winkler M.E."/>
        </authorList>
    </citation>
    <scope>NUCLEOTIDE SEQUENCE</scope>
</reference>
<dbReference type="AlphaFoldDB" id="A0A383BC50"/>